<feature type="compositionally biased region" description="Low complexity" evidence="1">
    <location>
        <begin position="78"/>
        <end position="87"/>
    </location>
</feature>
<organism evidence="2 3">
    <name type="scientific">Parascaris equorum</name>
    <name type="common">Equine roundworm</name>
    <dbReference type="NCBI Taxonomy" id="6256"/>
    <lineage>
        <taxon>Eukaryota</taxon>
        <taxon>Metazoa</taxon>
        <taxon>Ecdysozoa</taxon>
        <taxon>Nematoda</taxon>
        <taxon>Chromadorea</taxon>
        <taxon>Rhabditida</taxon>
        <taxon>Spirurina</taxon>
        <taxon>Ascaridomorpha</taxon>
        <taxon>Ascaridoidea</taxon>
        <taxon>Ascarididae</taxon>
        <taxon>Parascaris</taxon>
    </lineage>
</organism>
<feature type="compositionally biased region" description="Basic residues" evidence="1">
    <location>
        <begin position="1"/>
        <end position="16"/>
    </location>
</feature>
<dbReference type="AlphaFoldDB" id="A0A914SH44"/>
<evidence type="ECO:0000313" key="3">
    <source>
        <dbReference type="WBParaSite" id="PEQ_0001330601-mRNA-1"/>
    </source>
</evidence>
<keyword evidence="2" id="KW-1185">Reference proteome</keyword>
<feature type="compositionally biased region" description="Basic and acidic residues" evidence="1">
    <location>
        <begin position="53"/>
        <end position="64"/>
    </location>
</feature>
<evidence type="ECO:0000313" key="2">
    <source>
        <dbReference type="Proteomes" id="UP000887564"/>
    </source>
</evidence>
<feature type="region of interest" description="Disordered" evidence="1">
    <location>
        <begin position="51"/>
        <end position="107"/>
    </location>
</feature>
<evidence type="ECO:0000256" key="1">
    <source>
        <dbReference type="SAM" id="MobiDB-lite"/>
    </source>
</evidence>
<accession>A0A914SH44</accession>
<feature type="compositionally biased region" description="Polar residues" evidence="1">
    <location>
        <begin position="96"/>
        <end position="107"/>
    </location>
</feature>
<reference evidence="3" key="1">
    <citation type="submission" date="2022-11" db="UniProtKB">
        <authorList>
            <consortium name="WormBaseParasite"/>
        </authorList>
    </citation>
    <scope>IDENTIFICATION</scope>
</reference>
<name>A0A914SH44_PAREQ</name>
<sequence length="107" mass="11830">MPSKRSPRKMRKRISRSVKTPAKNMRKTVAMLVGDEDLTRDVDSVLALSSPNDDVKRSARERSSGAEGSTELERWAESVGVSSSSSSLRCWYSPPAESNASEVTEKR</sequence>
<dbReference type="WBParaSite" id="PEQ_0001330601-mRNA-1">
    <property type="protein sequence ID" value="PEQ_0001330601-mRNA-1"/>
    <property type="gene ID" value="PEQ_0001330601"/>
</dbReference>
<protein>
    <submittedName>
        <fullName evidence="3">Uncharacterized protein</fullName>
    </submittedName>
</protein>
<feature type="region of interest" description="Disordered" evidence="1">
    <location>
        <begin position="1"/>
        <end position="26"/>
    </location>
</feature>
<proteinExistence type="predicted"/>
<dbReference type="Proteomes" id="UP000887564">
    <property type="component" value="Unplaced"/>
</dbReference>